<feature type="signal peptide" evidence="1">
    <location>
        <begin position="1"/>
        <end position="22"/>
    </location>
</feature>
<dbReference type="AlphaFoldDB" id="A0A847RSG4"/>
<dbReference type="EMBL" id="JABAIM010000001">
    <property type="protein sequence ID" value="NLR74150.1"/>
    <property type="molecule type" value="Genomic_DNA"/>
</dbReference>
<feature type="chain" id="PRO_5032747730" evidence="1">
    <location>
        <begin position="23"/>
        <end position="231"/>
    </location>
</feature>
<keyword evidence="1" id="KW-0732">Signal</keyword>
<evidence type="ECO:0000313" key="3">
    <source>
        <dbReference type="Proteomes" id="UP000587991"/>
    </source>
</evidence>
<dbReference type="RefSeq" id="WP_168875781.1">
    <property type="nucleotide sequence ID" value="NZ_JABAIM010000001.1"/>
</dbReference>
<proteinExistence type="predicted"/>
<evidence type="ECO:0000313" key="2">
    <source>
        <dbReference type="EMBL" id="NLR74150.1"/>
    </source>
</evidence>
<comment type="caution">
    <text evidence="2">The sequence shown here is derived from an EMBL/GenBank/DDBJ whole genome shotgun (WGS) entry which is preliminary data.</text>
</comment>
<protein>
    <submittedName>
        <fullName evidence="2">SH3 domain-containing protein</fullName>
    </submittedName>
</protein>
<dbReference type="Proteomes" id="UP000587991">
    <property type="component" value="Unassembled WGS sequence"/>
</dbReference>
<evidence type="ECO:0000256" key="1">
    <source>
        <dbReference type="SAM" id="SignalP"/>
    </source>
</evidence>
<organism evidence="2 3">
    <name type="scientific">Leeia aquatica</name>
    <dbReference type="NCBI Taxonomy" id="2725557"/>
    <lineage>
        <taxon>Bacteria</taxon>
        <taxon>Pseudomonadati</taxon>
        <taxon>Pseudomonadota</taxon>
        <taxon>Betaproteobacteria</taxon>
        <taxon>Neisseriales</taxon>
        <taxon>Leeiaceae</taxon>
        <taxon>Leeia</taxon>
    </lineage>
</organism>
<sequence length="231" mass="24559">MRFVHGLGIMAGVLAVSLTAQAASLAPPQLAVSAAQADQRASCNFTAFVQETDPAGLNVRQAPGVSAKVLGHLPPVWRNREMGIFPVRIEVEVVAAQGGWFQIQHARDNPDLTGLPARKVFTGRGWVSGAKLVVKSQASKAYARPSVRSPVVLQLQDGAFDSDEMVRAGQLLACSGHWALVAWRRDKLSADLQAQMQPGAGQGKPPARFQGWVNQLCGLQETSCSGLAGQD</sequence>
<name>A0A847RSG4_9NEIS</name>
<gene>
    <name evidence="2" type="ORF">HF682_03155</name>
</gene>
<accession>A0A847RSG4</accession>
<dbReference type="Gene3D" id="2.30.30.40">
    <property type="entry name" value="SH3 Domains"/>
    <property type="match status" value="1"/>
</dbReference>
<reference evidence="2 3" key="1">
    <citation type="submission" date="2020-04" db="EMBL/GenBank/DDBJ databases">
        <title>Draft genome of Leeia sp. IMCC25680.</title>
        <authorList>
            <person name="Song J."/>
            <person name="Cho J.-C."/>
        </authorList>
    </citation>
    <scope>NUCLEOTIDE SEQUENCE [LARGE SCALE GENOMIC DNA]</scope>
    <source>
        <strain evidence="2 3">IMCC25680</strain>
    </source>
</reference>
<keyword evidence="3" id="KW-1185">Reference proteome</keyword>